<accession>X0X7X7</accession>
<dbReference type="AlphaFoldDB" id="X0X7X7"/>
<organism evidence="2">
    <name type="scientific">marine sediment metagenome</name>
    <dbReference type="NCBI Taxonomy" id="412755"/>
    <lineage>
        <taxon>unclassified sequences</taxon>
        <taxon>metagenomes</taxon>
        <taxon>ecological metagenomes</taxon>
    </lineage>
</organism>
<evidence type="ECO:0000256" key="1">
    <source>
        <dbReference type="SAM" id="Phobius"/>
    </source>
</evidence>
<feature type="non-terminal residue" evidence="2">
    <location>
        <position position="73"/>
    </location>
</feature>
<reference evidence="2" key="1">
    <citation type="journal article" date="2014" name="Front. Microbiol.">
        <title>High frequency of phylogenetically diverse reductive dehalogenase-homologous genes in deep subseafloor sedimentary metagenomes.</title>
        <authorList>
            <person name="Kawai M."/>
            <person name="Futagami T."/>
            <person name="Toyoda A."/>
            <person name="Takaki Y."/>
            <person name="Nishi S."/>
            <person name="Hori S."/>
            <person name="Arai W."/>
            <person name="Tsubouchi T."/>
            <person name="Morono Y."/>
            <person name="Uchiyama I."/>
            <person name="Ito T."/>
            <person name="Fujiyama A."/>
            <person name="Inagaki F."/>
            <person name="Takami H."/>
        </authorList>
    </citation>
    <scope>NUCLEOTIDE SEQUENCE</scope>
    <source>
        <strain evidence="2">Expedition CK06-06</strain>
    </source>
</reference>
<dbReference type="EMBL" id="BARS01047378">
    <property type="protein sequence ID" value="GAG39344.1"/>
    <property type="molecule type" value="Genomic_DNA"/>
</dbReference>
<dbReference type="Pfam" id="PF05096">
    <property type="entry name" value="Glu_cyclase_2"/>
    <property type="match status" value="1"/>
</dbReference>
<dbReference type="GO" id="GO:0016603">
    <property type="term" value="F:glutaminyl-peptide cyclotransferase activity"/>
    <property type="evidence" value="ECO:0007669"/>
    <property type="project" value="InterPro"/>
</dbReference>
<dbReference type="InterPro" id="IPR007788">
    <property type="entry name" value="QCT"/>
</dbReference>
<sequence length="73" mass="8121">MVGVIARSPLPRGRLLFLLMVGVVIVSLSYPLLTKPDEPDPEHAYTIVNTFPHDPEAFTQGLVYHDGRLYEGT</sequence>
<keyword evidence="1" id="KW-1133">Transmembrane helix</keyword>
<keyword evidence="1" id="KW-0472">Membrane</keyword>
<feature type="transmembrane region" description="Helical" evidence="1">
    <location>
        <begin position="15"/>
        <end position="33"/>
    </location>
</feature>
<proteinExistence type="predicted"/>
<keyword evidence="1" id="KW-0812">Transmembrane</keyword>
<protein>
    <submittedName>
        <fullName evidence="2">Uncharacterized protein</fullName>
    </submittedName>
</protein>
<comment type="caution">
    <text evidence="2">The sequence shown here is derived from an EMBL/GenBank/DDBJ whole genome shotgun (WGS) entry which is preliminary data.</text>
</comment>
<gene>
    <name evidence="2" type="ORF">S01H1_71173</name>
</gene>
<evidence type="ECO:0000313" key="2">
    <source>
        <dbReference type="EMBL" id="GAG39344.1"/>
    </source>
</evidence>
<name>X0X7X7_9ZZZZ</name>